<proteinExistence type="predicted"/>
<dbReference type="EMBL" id="CADCXV010000699">
    <property type="protein sequence ID" value="CAB0033136.1"/>
    <property type="molecule type" value="Genomic_DNA"/>
</dbReference>
<keyword evidence="2" id="KW-1185">Reference proteome</keyword>
<name>A0A6H5I7F8_9HYME</name>
<evidence type="ECO:0000313" key="2">
    <source>
        <dbReference type="Proteomes" id="UP000479190"/>
    </source>
</evidence>
<accession>A0A6H5I7F8</accession>
<dbReference type="AlphaFoldDB" id="A0A6H5I7F8"/>
<reference evidence="1 2" key="1">
    <citation type="submission" date="2020-02" db="EMBL/GenBank/DDBJ databases">
        <authorList>
            <person name="Ferguson B K."/>
        </authorList>
    </citation>
    <scope>NUCLEOTIDE SEQUENCE [LARGE SCALE GENOMIC DNA]</scope>
</reference>
<dbReference type="Proteomes" id="UP000479190">
    <property type="component" value="Unassembled WGS sequence"/>
</dbReference>
<evidence type="ECO:0000313" key="1">
    <source>
        <dbReference type="EMBL" id="CAB0033136.1"/>
    </source>
</evidence>
<protein>
    <submittedName>
        <fullName evidence="1">Uncharacterized protein</fullName>
    </submittedName>
</protein>
<organism evidence="1 2">
    <name type="scientific">Trichogramma brassicae</name>
    <dbReference type="NCBI Taxonomy" id="86971"/>
    <lineage>
        <taxon>Eukaryota</taxon>
        <taxon>Metazoa</taxon>
        <taxon>Ecdysozoa</taxon>
        <taxon>Arthropoda</taxon>
        <taxon>Hexapoda</taxon>
        <taxon>Insecta</taxon>
        <taxon>Pterygota</taxon>
        <taxon>Neoptera</taxon>
        <taxon>Endopterygota</taxon>
        <taxon>Hymenoptera</taxon>
        <taxon>Apocrita</taxon>
        <taxon>Proctotrupomorpha</taxon>
        <taxon>Chalcidoidea</taxon>
        <taxon>Trichogrammatidae</taxon>
        <taxon>Trichogramma</taxon>
    </lineage>
</organism>
<sequence length="71" mass="8012">MSSISTTTMRRSLHSVEKIFFSKVCKVCPILYITNREPVLPIRCTSSKKVSSYISVNHMSVVVSQSMRVCV</sequence>
<gene>
    <name evidence="1" type="ORF">TBRA_LOCUS5056</name>
</gene>